<proteinExistence type="predicted"/>
<comment type="caution">
    <text evidence="1">The sequence shown here is derived from an EMBL/GenBank/DDBJ whole genome shotgun (WGS) entry which is preliminary data.</text>
</comment>
<accession>A0A9X2ZF25</accession>
<evidence type="ECO:0000313" key="2">
    <source>
        <dbReference type="Proteomes" id="UP001151079"/>
    </source>
</evidence>
<reference evidence="1" key="1">
    <citation type="submission" date="2022-10" db="EMBL/GenBank/DDBJ databases">
        <title>Two novel species of Flavobacterium.</title>
        <authorList>
            <person name="Liu Q."/>
            <person name="Xin Y.-H."/>
        </authorList>
    </citation>
    <scope>NUCLEOTIDE SEQUENCE</scope>
    <source>
        <strain evidence="1">LS1R49</strain>
    </source>
</reference>
<organism evidence="1 2">
    <name type="scientific">Flavobacterium shii</name>
    <dbReference type="NCBI Taxonomy" id="2987687"/>
    <lineage>
        <taxon>Bacteria</taxon>
        <taxon>Pseudomonadati</taxon>
        <taxon>Bacteroidota</taxon>
        <taxon>Flavobacteriia</taxon>
        <taxon>Flavobacteriales</taxon>
        <taxon>Flavobacteriaceae</taxon>
        <taxon>Flavobacterium</taxon>
    </lineage>
</organism>
<name>A0A9X2ZF25_9FLAO</name>
<dbReference type="Proteomes" id="UP001151079">
    <property type="component" value="Unassembled WGS sequence"/>
</dbReference>
<evidence type="ECO:0000313" key="1">
    <source>
        <dbReference type="EMBL" id="MCV9926513.1"/>
    </source>
</evidence>
<sequence>MSQHAISYADLSFINSSLKVIKSDMSIALSELGTLNFKQDHLESELVKLAYSFADFVEADLKHKSLQLAETRQGNLKQDLQIRFGYYAEVRRMATGILQGVDTGVVSDDTLKFTTEEVMIKAPSY</sequence>
<keyword evidence="2" id="KW-1185">Reference proteome</keyword>
<dbReference type="EMBL" id="JAOZEW010000002">
    <property type="protein sequence ID" value="MCV9926513.1"/>
    <property type="molecule type" value="Genomic_DNA"/>
</dbReference>
<gene>
    <name evidence="1" type="ORF">OIU83_02530</name>
</gene>
<dbReference type="AlphaFoldDB" id="A0A9X2ZF25"/>
<dbReference type="RefSeq" id="WP_264204709.1">
    <property type="nucleotide sequence ID" value="NZ_JAOZEW010000002.1"/>
</dbReference>
<protein>
    <submittedName>
        <fullName evidence="1">Uncharacterized protein</fullName>
    </submittedName>
</protein>